<evidence type="ECO:0000313" key="5">
    <source>
        <dbReference type="Proteomes" id="UP001454036"/>
    </source>
</evidence>
<dbReference type="Gene3D" id="4.10.60.10">
    <property type="entry name" value="Zinc finger, CCHC-type"/>
    <property type="match status" value="1"/>
</dbReference>
<evidence type="ECO:0000313" key="4">
    <source>
        <dbReference type="EMBL" id="GAA0169841.1"/>
    </source>
</evidence>
<dbReference type="InterPro" id="IPR001878">
    <property type="entry name" value="Znf_CCHC"/>
</dbReference>
<organism evidence="4 5">
    <name type="scientific">Lithospermum erythrorhizon</name>
    <name type="common">Purple gromwell</name>
    <name type="synonym">Lithospermum officinale var. erythrorhizon</name>
    <dbReference type="NCBI Taxonomy" id="34254"/>
    <lineage>
        <taxon>Eukaryota</taxon>
        <taxon>Viridiplantae</taxon>
        <taxon>Streptophyta</taxon>
        <taxon>Embryophyta</taxon>
        <taxon>Tracheophyta</taxon>
        <taxon>Spermatophyta</taxon>
        <taxon>Magnoliopsida</taxon>
        <taxon>eudicotyledons</taxon>
        <taxon>Gunneridae</taxon>
        <taxon>Pentapetalae</taxon>
        <taxon>asterids</taxon>
        <taxon>lamiids</taxon>
        <taxon>Boraginales</taxon>
        <taxon>Boraginaceae</taxon>
        <taxon>Boraginoideae</taxon>
        <taxon>Lithospermeae</taxon>
        <taxon>Lithospermum</taxon>
    </lineage>
</organism>
<feature type="domain" description="CCHC-type" evidence="3">
    <location>
        <begin position="216"/>
        <end position="232"/>
    </location>
</feature>
<evidence type="ECO:0000256" key="2">
    <source>
        <dbReference type="SAM" id="MobiDB-lite"/>
    </source>
</evidence>
<keyword evidence="1" id="KW-0479">Metal-binding</keyword>
<dbReference type="Proteomes" id="UP001454036">
    <property type="component" value="Unassembled WGS sequence"/>
</dbReference>
<name>A0AAV3R2K5_LITER</name>
<gene>
    <name evidence="4" type="ORF">LIER_24230</name>
</gene>
<evidence type="ECO:0000256" key="1">
    <source>
        <dbReference type="PROSITE-ProRule" id="PRU00047"/>
    </source>
</evidence>
<dbReference type="Pfam" id="PF00098">
    <property type="entry name" value="zf-CCHC"/>
    <property type="match status" value="1"/>
</dbReference>
<feature type="region of interest" description="Disordered" evidence="2">
    <location>
        <begin position="186"/>
        <end position="210"/>
    </location>
</feature>
<dbReference type="GO" id="GO:0003676">
    <property type="term" value="F:nucleic acid binding"/>
    <property type="evidence" value="ECO:0007669"/>
    <property type="project" value="InterPro"/>
</dbReference>
<sequence length="344" mass="38591">MVDVVGKGRGEVEVVGKGGGGGKRIEVVGKVVAAAAVDDGGGGEEGEEERVEIKKGIFIFLGKGCDIRIILNGPLIPMKIRTIQAGVVTGDLSDDEMKKALEAGTNTIEVPITDADKTNLSEIRPDELKEEVIAYKKERRKNKKSLALVAAKAKKLLELDESDEDTDDLAMLTKKFKKILKYRNHKKEYPQRSRNENYERRGKSKDYGSYKNDQPKCFECNKPGHIKADCPRLKKKSEPKKGMKATWDDELTDESSDCEVEEITNVVCLMENDSTKVHSESDSGSSFCFDYDTDADSEYDDQKISYAKLSKINERILEDMTYMISKYKEDAPYIERTLAVLVRF</sequence>
<feature type="compositionally biased region" description="Basic and acidic residues" evidence="2">
    <location>
        <begin position="187"/>
        <end position="210"/>
    </location>
</feature>
<dbReference type="GO" id="GO:0008270">
    <property type="term" value="F:zinc ion binding"/>
    <property type="evidence" value="ECO:0007669"/>
    <property type="project" value="UniProtKB-KW"/>
</dbReference>
<dbReference type="InterPro" id="IPR036875">
    <property type="entry name" value="Znf_CCHC_sf"/>
</dbReference>
<proteinExistence type="predicted"/>
<comment type="caution">
    <text evidence="4">The sequence shown here is derived from an EMBL/GenBank/DDBJ whole genome shotgun (WGS) entry which is preliminary data.</text>
</comment>
<accession>A0AAV3R2K5</accession>
<protein>
    <recommendedName>
        <fullName evidence="3">CCHC-type domain-containing protein</fullName>
    </recommendedName>
</protein>
<evidence type="ECO:0000259" key="3">
    <source>
        <dbReference type="PROSITE" id="PS50158"/>
    </source>
</evidence>
<dbReference type="SMART" id="SM00343">
    <property type="entry name" value="ZnF_C2HC"/>
    <property type="match status" value="1"/>
</dbReference>
<dbReference type="PROSITE" id="PS50158">
    <property type="entry name" value="ZF_CCHC"/>
    <property type="match status" value="1"/>
</dbReference>
<dbReference type="AlphaFoldDB" id="A0AAV3R2K5"/>
<reference evidence="4 5" key="1">
    <citation type="submission" date="2024-01" db="EMBL/GenBank/DDBJ databases">
        <title>The complete chloroplast genome sequence of Lithospermum erythrorhizon: insights into the phylogenetic relationship among Boraginaceae species and the maternal lineages of purple gromwells.</title>
        <authorList>
            <person name="Okada T."/>
            <person name="Watanabe K."/>
        </authorList>
    </citation>
    <scope>NUCLEOTIDE SEQUENCE [LARGE SCALE GENOMIC DNA]</scope>
</reference>
<keyword evidence="5" id="KW-1185">Reference proteome</keyword>
<keyword evidence="1" id="KW-0863">Zinc-finger</keyword>
<dbReference type="EMBL" id="BAABME010006993">
    <property type="protein sequence ID" value="GAA0169841.1"/>
    <property type="molecule type" value="Genomic_DNA"/>
</dbReference>
<keyword evidence="1" id="KW-0862">Zinc</keyword>
<dbReference type="SUPFAM" id="SSF57756">
    <property type="entry name" value="Retrovirus zinc finger-like domains"/>
    <property type="match status" value="1"/>
</dbReference>